<reference evidence="2 3" key="1">
    <citation type="submission" date="2019-06" db="EMBL/GenBank/DDBJ databases">
        <title>A chromosomal-level reference genome of Carpinus fangiana (Coryloideae, Betulaceae).</title>
        <authorList>
            <person name="Yang X."/>
            <person name="Wang Z."/>
            <person name="Zhang L."/>
            <person name="Hao G."/>
            <person name="Liu J."/>
            <person name="Yang Y."/>
        </authorList>
    </citation>
    <scope>NUCLEOTIDE SEQUENCE [LARGE SCALE GENOMIC DNA]</scope>
    <source>
        <strain evidence="2">Cfa_2016G</strain>
        <tissue evidence="2">Leaf</tissue>
    </source>
</reference>
<dbReference type="PANTHER" id="PTHR31373">
    <property type="entry name" value="OS06G0652100 PROTEIN"/>
    <property type="match status" value="1"/>
</dbReference>
<dbReference type="InterPro" id="IPR011205">
    <property type="entry name" value="UCP015417_vWA"/>
</dbReference>
<name>A0A5N6L5E1_9ROSI</name>
<dbReference type="EMBL" id="VIBQ01000119">
    <property type="protein sequence ID" value="KAB8873445.1"/>
    <property type="molecule type" value="Genomic_DNA"/>
</dbReference>
<dbReference type="PANTHER" id="PTHR31373:SF17">
    <property type="entry name" value="OS06G0652100 PROTEIN"/>
    <property type="match status" value="1"/>
</dbReference>
<dbReference type="InterPro" id="IPR056690">
    <property type="entry name" value="DUF7788"/>
</dbReference>
<dbReference type="Proteomes" id="UP000327013">
    <property type="component" value="Unassembled WGS sequence"/>
</dbReference>
<accession>A0A5N6L5E1</accession>
<keyword evidence="3" id="KW-1185">Reference proteome</keyword>
<proteinExistence type="predicted"/>
<dbReference type="OrthoDB" id="1149618at2759"/>
<gene>
    <name evidence="2" type="ORF">FH972_026785</name>
</gene>
<feature type="domain" description="DUF7788" evidence="1">
    <location>
        <begin position="1"/>
        <end position="81"/>
    </location>
</feature>
<dbReference type="Pfam" id="PF25043">
    <property type="entry name" value="DUF7788"/>
    <property type="match status" value="1"/>
</dbReference>
<protein>
    <recommendedName>
        <fullName evidence="1">DUF7788 domain-containing protein</fullName>
    </recommendedName>
</protein>
<evidence type="ECO:0000259" key="1">
    <source>
        <dbReference type="Pfam" id="PF25043"/>
    </source>
</evidence>
<dbReference type="AlphaFoldDB" id="A0A5N6L5E1"/>
<sequence>MTFSHDPQLQKIKGDDLQSRTDFMQRMDWGLKIDLQKVFFRILEVATKENIDKDKMVMIVFVFTNMDVEETYCSNNWDIEY</sequence>
<comment type="caution">
    <text evidence="2">The sequence shown here is derived from an EMBL/GenBank/DDBJ whole genome shotgun (WGS) entry which is preliminary data.</text>
</comment>
<evidence type="ECO:0000313" key="2">
    <source>
        <dbReference type="EMBL" id="KAB8873445.1"/>
    </source>
</evidence>
<evidence type="ECO:0000313" key="3">
    <source>
        <dbReference type="Proteomes" id="UP000327013"/>
    </source>
</evidence>
<organism evidence="2 3">
    <name type="scientific">Carpinus fangiana</name>
    <dbReference type="NCBI Taxonomy" id="176857"/>
    <lineage>
        <taxon>Eukaryota</taxon>
        <taxon>Viridiplantae</taxon>
        <taxon>Streptophyta</taxon>
        <taxon>Embryophyta</taxon>
        <taxon>Tracheophyta</taxon>
        <taxon>Spermatophyta</taxon>
        <taxon>Magnoliopsida</taxon>
        <taxon>eudicotyledons</taxon>
        <taxon>Gunneridae</taxon>
        <taxon>Pentapetalae</taxon>
        <taxon>rosids</taxon>
        <taxon>fabids</taxon>
        <taxon>Fagales</taxon>
        <taxon>Betulaceae</taxon>
        <taxon>Carpinus</taxon>
    </lineage>
</organism>